<evidence type="ECO:0000256" key="5">
    <source>
        <dbReference type="ARBA" id="ARBA00075513"/>
    </source>
</evidence>
<dbReference type="InterPro" id="IPR027266">
    <property type="entry name" value="TrmE/GcvT-like"/>
</dbReference>
<dbReference type="FunFam" id="3.30.1360.120:FF:000015">
    <property type="entry name" value="IBA57, iron-sulfur cluster assembly"/>
    <property type="match status" value="1"/>
</dbReference>
<dbReference type="Gene3D" id="3.30.1360.120">
    <property type="entry name" value="Probable tRNA modification gtpase trme, domain 1"/>
    <property type="match status" value="1"/>
</dbReference>
<dbReference type="InterPro" id="IPR045179">
    <property type="entry name" value="YgfZ/GcvT"/>
</dbReference>
<dbReference type="InterPro" id="IPR006222">
    <property type="entry name" value="GCVT_N"/>
</dbReference>
<keyword evidence="10" id="KW-1185">Reference proteome</keyword>
<dbReference type="OrthoDB" id="191995at2759"/>
<evidence type="ECO:0000256" key="7">
    <source>
        <dbReference type="ARBA" id="ARBA00093625"/>
    </source>
</evidence>
<feature type="domain" description="CAF17 C-terminal" evidence="9">
    <location>
        <begin position="281"/>
        <end position="357"/>
    </location>
</feature>
<gene>
    <name evidence="11" type="primary">iba57</name>
</gene>
<dbReference type="NCBIfam" id="TIGR03317">
    <property type="entry name" value="ygfZ_signature"/>
    <property type="match status" value="1"/>
</dbReference>
<dbReference type="GO" id="GO:0005759">
    <property type="term" value="C:mitochondrial matrix"/>
    <property type="evidence" value="ECO:0007669"/>
    <property type="project" value="TreeGrafter"/>
</dbReference>
<dbReference type="InterPro" id="IPR017703">
    <property type="entry name" value="YgfZ/GCV_T_CS"/>
</dbReference>
<keyword evidence="3" id="KW-0496">Mitochondrion</keyword>
<dbReference type="RefSeq" id="XP_012683296.2">
    <property type="nucleotide sequence ID" value="XM_012827842.3"/>
</dbReference>
<comment type="subcellular location">
    <subcellularLocation>
        <location evidence="1">Mitochondrion</location>
    </subcellularLocation>
</comment>
<dbReference type="GO" id="GO:0006783">
    <property type="term" value="P:heme biosynthetic process"/>
    <property type="evidence" value="ECO:0007669"/>
    <property type="project" value="UniProtKB-KW"/>
</dbReference>
<organism evidence="10 11">
    <name type="scientific">Clupea harengus</name>
    <name type="common">Atlantic herring</name>
    <dbReference type="NCBI Taxonomy" id="7950"/>
    <lineage>
        <taxon>Eukaryota</taxon>
        <taxon>Metazoa</taxon>
        <taxon>Chordata</taxon>
        <taxon>Craniata</taxon>
        <taxon>Vertebrata</taxon>
        <taxon>Euteleostomi</taxon>
        <taxon>Actinopterygii</taxon>
        <taxon>Neopterygii</taxon>
        <taxon>Teleostei</taxon>
        <taxon>Clupei</taxon>
        <taxon>Clupeiformes</taxon>
        <taxon>Clupeoidei</taxon>
        <taxon>Clupeidae</taxon>
        <taxon>Clupea</taxon>
    </lineage>
</organism>
<dbReference type="GeneID" id="105900524"/>
<evidence type="ECO:0000313" key="10">
    <source>
        <dbReference type="Proteomes" id="UP000515152"/>
    </source>
</evidence>
<evidence type="ECO:0000256" key="2">
    <source>
        <dbReference type="ARBA" id="ARBA00022946"/>
    </source>
</evidence>
<dbReference type="InterPro" id="IPR057460">
    <property type="entry name" value="CAF17_C"/>
</dbReference>
<dbReference type="PANTHER" id="PTHR22602">
    <property type="entry name" value="TRANSFERASE CAF17, MITOCHONDRIAL-RELATED"/>
    <property type="match status" value="1"/>
</dbReference>
<protein>
    <recommendedName>
        <fullName evidence="7">Iron-sulfur cluster assembly factor IBA57, mitochondrial</fullName>
    </recommendedName>
    <alternativeName>
        <fullName evidence="5">Iron-sulfur cluster assembly factor homolog</fullName>
    </alternativeName>
</protein>
<dbReference type="KEGG" id="char:105900524"/>
<evidence type="ECO:0000256" key="4">
    <source>
        <dbReference type="ARBA" id="ARBA00023133"/>
    </source>
</evidence>
<evidence type="ECO:0000259" key="9">
    <source>
        <dbReference type="Pfam" id="PF25455"/>
    </source>
</evidence>
<reference evidence="11" key="1">
    <citation type="submission" date="2025-08" db="UniProtKB">
        <authorList>
            <consortium name="RefSeq"/>
        </authorList>
    </citation>
    <scope>IDENTIFICATION</scope>
</reference>
<dbReference type="AlphaFoldDB" id="A0A6P3VX45"/>
<dbReference type="Proteomes" id="UP000515152">
    <property type="component" value="Chromosome 25"/>
</dbReference>
<evidence type="ECO:0000256" key="6">
    <source>
        <dbReference type="ARBA" id="ARBA00093447"/>
    </source>
</evidence>
<dbReference type="CTD" id="200205"/>
<dbReference type="Pfam" id="PF25455">
    <property type="entry name" value="Beta-barrel_CAF17_C"/>
    <property type="match status" value="1"/>
</dbReference>
<dbReference type="GO" id="GO:0016740">
    <property type="term" value="F:transferase activity"/>
    <property type="evidence" value="ECO:0007669"/>
    <property type="project" value="UniProtKB-KW"/>
</dbReference>
<name>A0A6P3VX45_CLUHA</name>
<keyword evidence="11" id="KW-0808">Transferase</keyword>
<dbReference type="Pfam" id="PF01571">
    <property type="entry name" value="GCV_T"/>
    <property type="match status" value="1"/>
</dbReference>
<evidence type="ECO:0000256" key="3">
    <source>
        <dbReference type="ARBA" id="ARBA00023128"/>
    </source>
</evidence>
<keyword evidence="4" id="KW-0350">Heme biosynthesis</keyword>
<dbReference type="SUPFAM" id="SSF103025">
    <property type="entry name" value="Folate-binding domain"/>
    <property type="match status" value="1"/>
</dbReference>
<dbReference type="GO" id="GO:0016226">
    <property type="term" value="P:iron-sulfur cluster assembly"/>
    <property type="evidence" value="ECO:0007669"/>
    <property type="project" value="TreeGrafter"/>
</dbReference>
<evidence type="ECO:0000256" key="1">
    <source>
        <dbReference type="ARBA" id="ARBA00004173"/>
    </source>
</evidence>
<accession>A0A6P3VX45</accession>
<comment type="similarity">
    <text evidence="6">Belongs to the GcvT family. CAF17/IBA57 subfamily.</text>
</comment>
<proteinExistence type="inferred from homology"/>
<evidence type="ECO:0000313" key="11">
    <source>
        <dbReference type="RefSeq" id="XP_012683296.2"/>
    </source>
</evidence>
<dbReference type="PANTHER" id="PTHR22602:SF0">
    <property type="entry name" value="TRANSFERASE CAF17, MITOCHONDRIAL-RELATED"/>
    <property type="match status" value="1"/>
</dbReference>
<keyword evidence="2" id="KW-0809">Transit peptide</keyword>
<feature type="domain" description="GCVT N-terminal" evidence="8">
    <location>
        <begin position="68"/>
        <end position="122"/>
    </location>
</feature>
<sequence length="361" mass="40480">MHNLGLFLGAVNTALMRKQALKTFLTLSSVRRTLVWTNVQNSLLRTYSQDKSKTGSSNFVVYSLLHRTLVKIHGHETSSFLQGLVTNDMEQLEDERCMYAHMLNVQGRTLYDIIFYSLKEKSTEPSLLLECDSTVKDAILKHLKVYKIRRKVSITPCPELAIWALLPVDKDSAPDKPEITDNKQDIVLERDPRTELMGWRLIVNREVKPEDIIASALEGNPEEYHKHRYTIGLPEGVNDLPPGVALPLESNLVYMNGINFSKGCYIGQELTARTHHTGVVRKRLMPVRLSAPVDGLQEGVALQTNSEKPAGKYRAGKGEHGLSLIRLAHAKEPLALKPSQADGSSVTLQVSVPEWWPNEAK</sequence>
<evidence type="ECO:0000259" key="8">
    <source>
        <dbReference type="Pfam" id="PF01571"/>
    </source>
</evidence>